<dbReference type="Pfam" id="PF04237">
    <property type="entry name" value="YjbR"/>
    <property type="match status" value="1"/>
</dbReference>
<dbReference type="SUPFAM" id="SSF142906">
    <property type="entry name" value="YjbR-like"/>
    <property type="match status" value="1"/>
</dbReference>
<dbReference type="PANTHER" id="PTHR35145:SF1">
    <property type="entry name" value="CYTOPLASMIC PROTEIN"/>
    <property type="match status" value="1"/>
</dbReference>
<gene>
    <name evidence="1" type="ORF">AWR27_10815</name>
</gene>
<dbReference type="EMBL" id="CP014263">
    <property type="protein sequence ID" value="AQG79772.1"/>
    <property type="molecule type" value="Genomic_DNA"/>
</dbReference>
<dbReference type="InterPro" id="IPR038056">
    <property type="entry name" value="YjbR-like_sf"/>
</dbReference>
<dbReference type="STRING" id="1178516.AWR27_10815"/>
<dbReference type="Proteomes" id="UP000187941">
    <property type="component" value="Chromosome"/>
</dbReference>
<organism evidence="1 2">
    <name type="scientific">Spirosoma montaniterrae</name>
    <dbReference type="NCBI Taxonomy" id="1178516"/>
    <lineage>
        <taxon>Bacteria</taxon>
        <taxon>Pseudomonadati</taxon>
        <taxon>Bacteroidota</taxon>
        <taxon>Cytophagia</taxon>
        <taxon>Cytophagales</taxon>
        <taxon>Cytophagaceae</taxon>
        <taxon>Spirosoma</taxon>
    </lineage>
</organism>
<dbReference type="Gene3D" id="3.90.1150.30">
    <property type="match status" value="1"/>
</dbReference>
<keyword evidence="2" id="KW-1185">Reference proteome</keyword>
<accession>A0A1P9WWK6</accession>
<dbReference type="InterPro" id="IPR058532">
    <property type="entry name" value="YjbR/MT2646/Rv2570-like"/>
</dbReference>
<dbReference type="AlphaFoldDB" id="A0A1P9WWK6"/>
<evidence type="ECO:0000313" key="1">
    <source>
        <dbReference type="EMBL" id="AQG79772.1"/>
    </source>
</evidence>
<dbReference type="InterPro" id="IPR007351">
    <property type="entry name" value="YjbR"/>
</dbReference>
<reference evidence="1 2" key="1">
    <citation type="submission" date="2016-01" db="EMBL/GenBank/DDBJ databases">
        <authorList>
            <person name="Oliw E.H."/>
        </authorList>
    </citation>
    <scope>NUCLEOTIDE SEQUENCE [LARGE SCALE GENOMIC DNA]</scope>
    <source>
        <strain evidence="1 2">DY10</strain>
    </source>
</reference>
<sequence>MNPESLRDYCLTKPGVTESFPFDEVTLVFKVGGKIFALLDTESRPTTINLKCDPERAAQLREEFDAVQPGYHMNKTHWNTVLLNGSVRTSDVQEWIDHSYELVRSRLPKAVRESLENE</sequence>
<dbReference type="OrthoDB" id="9789813at2"/>
<evidence type="ECO:0000313" key="2">
    <source>
        <dbReference type="Proteomes" id="UP000187941"/>
    </source>
</evidence>
<dbReference type="KEGG" id="smon:AWR27_10815"/>
<proteinExistence type="predicted"/>
<name>A0A1P9WWK6_9BACT</name>
<dbReference type="PANTHER" id="PTHR35145">
    <property type="entry name" value="CYTOPLASMIC PROTEIN-RELATED"/>
    <property type="match status" value="1"/>
</dbReference>
<protein>
    <submittedName>
        <fullName evidence="1">MmcQ-like protein</fullName>
    </submittedName>
</protein>
<dbReference type="RefSeq" id="WP_077131206.1">
    <property type="nucleotide sequence ID" value="NZ_CP014263.1"/>
</dbReference>